<dbReference type="EMBL" id="CM029045">
    <property type="protein sequence ID" value="KAG2597914.1"/>
    <property type="molecule type" value="Genomic_DNA"/>
</dbReference>
<keyword evidence="3" id="KW-1185">Reference proteome</keyword>
<evidence type="ECO:0000256" key="1">
    <source>
        <dbReference type="SAM" id="MobiDB-lite"/>
    </source>
</evidence>
<feature type="compositionally biased region" description="Low complexity" evidence="1">
    <location>
        <begin position="129"/>
        <end position="139"/>
    </location>
</feature>
<name>A0A8T0SKX0_PANVG</name>
<gene>
    <name evidence="2" type="ORF">PVAP13_5KG292135</name>
</gene>
<feature type="region of interest" description="Disordered" evidence="1">
    <location>
        <begin position="118"/>
        <end position="156"/>
    </location>
</feature>
<dbReference type="AlphaFoldDB" id="A0A8T0SKX0"/>
<comment type="caution">
    <text evidence="2">The sequence shown here is derived from an EMBL/GenBank/DDBJ whole genome shotgun (WGS) entry which is preliminary data.</text>
</comment>
<sequence length="335" mass="36079">MEEIAAPCLTATPSPNHPRTLNPSAAPRDGRHVALHTDPQSRRQSSTSRRPFEPRKKRKKGGGEKKEESTPAPTEPGASLPHQEKPRTRMTTGATTPCHRRTFSCRRLERPRHHCRTARPCLCSPQPQPSTAPSTSTTSLPGECRLTTSPPLSRRRADLEPTNHCVCMLQEPDAAPLPCSPSFPFAAAMAKSGVAMRASRPRRTSASQVPACSVEPPSLTTASLVSQAPARVQPLLPPNAAPPRAWNTRASRTLAAPGTHARAVAMPPLLRSRPGHHTHLRHAAAMPRHAHAPAPTFTCARRDPAALSLPCHGHAADLVSQEPACVCANPRRPHP</sequence>
<dbReference type="Proteomes" id="UP000823388">
    <property type="component" value="Chromosome 5K"/>
</dbReference>
<feature type="compositionally biased region" description="Polar residues" evidence="1">
    <location>
        <begin position="11"/>
        <end position="23"/>
    </location>
</feature>
<accession>A0A8T0SKX0</accession>
<evidence type="ECO:0000313" key="2">
    <source>
        <dbReference type="EMBL" id="KAG2597914.1"/>
    </source>
</evidence>
<organism evidence="2 3">
    <name type="scientific">Panicum virgatum</name>
    <name type="common">Blackwell switchgrass</name>
    <dbReference type="NCBI Taxonomy" id="38727"/>
    <lineage>
        <taxon>Eukaryota</taxon>
        <taxon>Viridiplantae</taxon>
        <taxon>Streptophyta</taxon>
        <taxon>Embryophyta</taxon>
        <taxon>Tracheophyta</taxon>
        <taxon>Spermatophyta</taxon>
        <taxon>Magnoliopsida</taxon>
        <taxon>Liliopsida</taxon>
        <taxon>Poales</taxon>
        <taxon>Poaceae</taxon>
        <taxon>PACMAD clade</taxon>
        <taxon>Panicoideae</taxon>
        <taxon>Panicodae</taxon>
        <taxon>Paniceae</taxon>
        <taxon>Panicinae</taxon>
        <taxon>Panicum</taxon>
        <taxon>Panicum sect. Hiantes</taxon>
    </lineage>
</organism>
<reference evidence="2" key="1">
    <citation type="submission" date="2020-05" db="EMBL/GenBank/DDBJ databases">
        <title>WGS assembly of Panicum virgatum.</title>
        <authorList>
            <person name="Lovell J.T."/>
            <person name="Jenkins J."/>
            <person name="Shu S."/>
            <person name="Juenger T.E."/>
            <person name="Schmutz J."/>
        </authorList>
    </citation>
    <scope>NUCLEOTIDE SEQUENCE</scope>
    <source>
        <strain evidence="2">AP13</strain>
    </source>
</reference>
<feature type="region of interest" description="Disordered" evidence="1">
    <location>
        <begin position="1"/>
        <end position="97"/>
    </location>
</feature>
<evidence type="ECO:0000313" key="3">
    <source>
        <dbReference type="Proteomes" id="UP000823388"/>
    </source>
</evidence>
<proteinExistence type="predicted"/>
<protein>
    <submittedName>
        <fullName evidence="2">Uncharacterized protein</fullName>
    </submittedName>
</protein>